<evidence type="ECO:0000256" key="2">
    <source>
        <dbReference type="ARBA" id="ARBA00023002"/>
    </source>
</evidence>
<keyword evidence="5" id="KW-1185">Reference proteome</keyword>
<dbReference type="PANTHER" id="PTHR43353:SF5">
    <property type="entry name" value="SUCCINATE-SEMIALDEHYDE DEHYDROGENASE, MITOCHONDRIAL"/>
    <property type="match status" value="1"/>
</dbReference>
<dbReference type="AlphaFoldDB" id="A0A510HJX4"/>
<dbReference type="EMBL" id="AP019791">
    <property type="protein sequence ID" value="BBL80198.1"/>
    <property type="molecule type" value="Genomic_DNA"/>
</dbReference>
<dbReference type="InterPro" id="IPR016161">
    <property type="entry name" value="Ald_DH/histidinol_DH"/>
</dbReference>
<feature type="domain" description="Aldehyde dehydrogenase" evidence="3">
    <location>
        <begin position="21"/>
        <end position="478"/>
    </location>
</feature>
<reference evidence="4" key="1">
    <citation type="journal article" date="2019" name="Microbiol. Resour. Announc.">
        <title>Complete Genome Sequence of Rubrobacter xylanophilus Strain AA3-22, Isolated from Arima Onsen in Japan.</title>
        <authorList>
            <person name="Tomariguchi N."/>
            <person name="Miyazaki K."/>
        </authorList>
    </citation>
    <scope>NUCLEOTIDE SEQUENCE [LARGE SCALE GENOMIC DNA]</scope>
    <source>
        <strain evidence="4">AA3-22</strain>
    </source>
</reference>
<sequence>METVRMIEELYVGGEWMGEASTGRTFEVENPASGRVVAVLPDGGAEEMRRAVEAAVAVQRGWEEATAYERASVLWRAAGLMRERAEHLARVMTLEQGKPLSESRGEIAYAASFVEWFAEEGKRVYGESVPASFRDKRILVLKRPVGVAAAITPWNFPAAMITRKLAPALAAGCAMVIKPSELTPLSALELARIFEEAGLPRGLLSVVVGTDPGEMMRPVMEDRRVRKLSFTGSTEVGKLLMRQAAGTMKRLSLELGGHAPFIVFEDADLDAAVEGALVSKMRNMGQTCVCANRIFVQRGVMEEFARRLTERMAAMKVGDGLEEGVEVGPLIGPEAVEKVERHVEDARRRGAKVLLGGERLSGEGGYFFAPTVLAGADESMLVFREETFGPVAALASFESEEEVIERANATAYGLAGYYYTRDVGRVMRLAEKLQYGILGANDGLPSTAQAPFGGLKESGFGREGGHWGIEEYLDVKYVSLGGLGSSS</sequence>
<dbReference type="InterPro" id="IPR016162">
    <property type="entry name" value="Ald_DH_N"/>
</dbReference>
<evidence type="ECO:0000259" key="3">
    <source>
        <dbReference type="Pfam" id="PF00171"/>
    </source>
</evidence>
<accession>A0A510HJX4</accession>
<dbReference type="Proteomes" id="UP000318065">
    <property type="component" value="Chromosome"/>
</dbReference>
<organism evidence="4 5">
    <name type="scientific">Rubrobacter xylanophilus</name>
    <dbReference type="NCBI Taxonomy" id="49319"/>
    <lineage>
        <taxon>Bacteria</taxon>
        <taxon>Bacillati</taxon>
        <taxon>Actinomycetota</taxon>
        <taxon>Rubrobacteria</taxon>
        <taxon>Rubrobacterales</taxon>
        <taxon>Rubrobacteraceae</taxon>
        <taxon>Rubrobacter</taxon>
    </lineage>
</organism>
<name>A0A510HJX4_9ACTN</name>
<dbReference type="SUPFAM" id="SSF53720">
    <property type="entry name" value="ALDH-like"/>
    <property type="match status" value="1"/>
</dbReference>
<gene>
    <name evidence="4" type="ORF">RxyAA322_20520</name>
</gene>
<comment type="similarity">
    <text evidence="1">Belongs to the aldehyde dehydrogenase family.</text>
</comment>
<dbReference type="Pfam" id="PF00171">
    <property type="entry name" value="Aldedh"/>
    <property type="match status" value="1"/>
</dbReference>
<evidence type="ECO:0000313" key="5">
    <source>
        <dbReference type="Proteomes" id="UP000318065"/>
    </source>
</evidence>
<dbReference type="FunFam" id="3.40.309.10:FF:000004">
    <property type="entry name" value="Succinate-semialdehyde dehydrogenase I"/>
    <property type="match status" value="1"/>
</dbReference>
<dbReference type="Gene3D" id="3.40.605.10">
    <property type="entry name" value="Aldehyde Dehydrogenase, Chain A, domain 1"/>
    <property type="match status" value="1"/>
</dbReference>
<dbReference type="Gene3D" id="3.40.309.10">
    <property type="entry name" value="Aldehyde Dehydrogenase, Chain A, domain 2"/>
    <property type="match status" value="1"/>
</dbReference>
<dbReference type="FunFam" id="3.40.605.10:FF:000026">
    <property type="entry name" value="Aldehyde dehydrogenase, putative"/>
    <property type="match status" value="1"/>
</dbReference>
<protein>
    <submittedName>
        <fullName evidence="4">NAD-dependent succinate-semialdehyde dehydrogenase</fullName>
    </submittedName>
</protein>
<dbReference type="GO" id="GO:0009450">
    <property type="term" value="P:gamma-aminobutyric acid catabolic process"/>
    <property type="evidence" value="ECO:0007669"/>
    <property type="project" value="TreeGrafter"/>
</dbReference>
<dbReference type="InterPro" id="IPR016163">
    <property type="entry name" value="Ald_DH_C"/>
</dbReference>
<proteinExistence type="inferred from homology"/>
<dbReference type="CDD" id="cd07103">
    <property type="entry name" value="ALDH_F5_SSADH_GabD"/>
    <property type="match status" value="1"/>
</dbReference>
<dbReference type="GO" id="GO:0004777">
    <property type="term" value="F:succinate-semialdehyde dehydrogenase (NAD+) activity"/>
    <property type="evidence" value="ECO:0007669"/>
    <property type="project" value="TreeGrafter"/>
</dbReference>
<dbReference type="FunFam" id="3.40.605.10:FF:000005">
    <property type="entry name" value="Succinate-semialdehyde dehydrogenase I"/>
    <property type="match status" value="1"/>
</dbReference>
<evidence type="ECO:0000256" key="1">
    <source>
        <dbReference type="ARBA" id="ARBA00009986"/>
    </source>
</evidence>
<keyword evidence="2" id="KW-0560">Oxidoreductase</keyword>
<evidence type="ECO:0000313" key="4">
    <source>
        <dbReference type="EMBL" id="BBL80198.1"/>
    </source>
</evidence>
<dbReference type="InterPro" id="IPR015590">
    <property type="entry name" value="Aldehyde_DH_dom"/>
</dbReference>
<dbReference type="InterPro" id="IPR050740">
    <property type="entry name" value="Aldehyde_DH_Superfamily"/>
</dbReference>
<dbReference type="PANTHER" id="PTHR43353">
    <property type="entry name" value="SUCCINATE-SEMIALDEHYDE DEHYDROGENASE, MITOCHONDRIAL"/>
    <property type="match status" value="1"/>
</dbReference>